<feature type="compositionally biased region" description="Basic and acidic residues" evidence="1">
    <location>
        <begin position="37"/>
        <end position="52"/>
    </location>
</feature>
<feature type="domain" description="SPX" evidence="2">
    <location>
        <begin position="1"/>
        <end position="520"/>
    </location>
</feature>
<evidence type="ECO:0000313" key="3">
    <source>
        <dbReference type="EMBL" id="KAK5694861.1"/>
    </source>
</evidence>
<dbReference type="PANTHER" id="PTHR10783:SF103">
    <property type="entry name" value="SOLUTE CARRIER FAMILY 53 MEMBER 1"/>
    <property type="match status" value="1"/>
</dbReference>
<feature type="region of interest" description="Disordered" evidence="1">
    <location>
        <begin position="164"/>
        <end position="203"/>
    </location>
</feature>
<organism evidence="3 4">
    <name type="scientific">Elasticomyces elasticus</name>
    <dbReference type="NCBI Taxonomy" id="574655"/>
    <lineage>
        <taxon>Eukaryota</taxon>
        <taxon>Fungi</taxon>
        <taxon>Dikarya</taxon>
        <taxon>Ascomycota</taxon>
        <taxon>Pezizomycotina</taxon>
        <taxon>Dothideomycetes</taxon>
        <taxon>Dothideomycetidae</taxon>
        <taxon>Mycosphaerellales</taxon>
        <taxon>Teratosphaeriaceae</taxon>
        <taxon>Elasticomyces</taxon>
    </lineage>
</organism>
<dbReference type="EMBL" id="JAVRQU010000015">
    <property type="protein sequence ID" value="KAK5694861.1"/>
    <property type="molecule type" value="Genomic_DNA"/>
</dbReference>
<dbReference type="GO" id="GO:0005886">
    <property type="term" value="C:plasma membrane"/>
    <property type="evidence" value="ECO:0007669"/>
    <property type="project" value="TreeGrafter"/>
</dbReference>
<reference evidence="3" key="1">
    <citation type="submission" date="2023-08" db="EMBL/GenBank/DDBJ databases">
        <title>Black Yeasts Isolated from many extreme environments.</title>
        <authorList>
            <person name="Coleine C."/>
            <person name="Stajich J.E."/>
            <person name="Selbmann L."/>
        </authorList>
    </citation>
    <scope>NUCLEOTIDE SEQUENCE</scope>
    <source>
        <strain evidence="3">CCFEE 5810</strain>
    </source>
</reference>
<evidence type="ECO:0000259" key="2">
    <source>
        <dbReference type="PROSITE" id="PS51382"/>
    </source>
</evidence>
<dbReference type="PROSITE" id="PS51382">
    <property type="entry name" value="SPX"/>
    <property type="match status" value="1"/>
</dbReference>
<dbReference type="GO" id="GO:0000822">
    <property type="term" value="F:inositol hexakisphosphate binding"/>
    <property type="evidence" value="ECO:0007669"/>
    <property type="project" value="TreeGrafter"/>
</dbReference>
<evidence type="ECO:0000256" key="1">
    <source>
        <dbReference type="SAM" id="MobiDB-lite"/>
    </source>
</evidence>
<accession>A0AAN7W5R3</accession>
<dbReference type="PANTHER" id="PTHR10783">
    <property type="entry name" value="XENOTROPIC AND POLYTROPIC RETROVIRUS RECEPTOR 1-RELATED"/>
    <property type="match status" value="1"/>
</dbReference>
<gene>
    <name evidence="3" type="primary">SYG1_2</name>
    <name evidence="3" type="ORF">LTR97_009452</name>
</gene>
<feature type="compositionally biased region" description="Basic and acidic residues" evidence="1">
    <location>
        <begin position="442"/>
        <end position="452"/>
    </location>
</feature>
<protein>
    <submittedName>
        <fullName evidence="3">Xenotropic and polytropic retrovirus receptor 1</fullName>
    </submittedName>
</protein>
<dbReference type="GO" id="GO:0005794">
    <property type="term" value="C:Golgi apparatus"/>
    <property type="evidence" value="ECO:0007669"/>
    <property type="project" value="TreeGrafter"/>
</dbReference>
<feature type="region of interest" description="Disordered" evidence="1">
    <location>
        <begin position="364"/>
        <end position="468"/>
    </location>
</feature>
<keyword evidence="3" id="KW-0675">Receptor</keyword>
<dbReference type="GO" id="GO:0006817">
    <property type="term" value="P:phosphate ion transport"/>
    <property type="evidence" value="ECO:0007669"/>
    <property type="project" value="TreeGrafter"/>
</dbReference>
<dbReference type="CDD" id="cd14475">
    <property type="entry name" value="SPX_SYG1_like"/>
    <property type="match status" value="1"/>
</dbReference>
<dbReference type="AlphaFoldDB" id="A0AAN7W5R3"/>
<feature type="compositionally biased region" description="Basic and acidic residues" evidence="1">
    <location>
        <begin position="109"/>
        <end position="121"/>
    </location>
</feature>
<feature type="compositionally biased region" description="Basic and acidic residues" evidence="1">
    <location>
        <begin position="399"/>
        <end position="412"/>
    </location>
</feature>
<proteinExistence type="predicted"/>
<comment type="caution">
    <text evidence="3">The sequence shown here is derived from an EMBL/GenBank/DDBJ whole genome shotgun (WGS) entry which is preliminary data.</text>
</comment>
<dbReference type="GO" id="GO:0016036">
    <property type="term" value="P:cellular response to phosphate starvation"/>
    <property type="evidence" value="ECO:0007669"/>
    <property type="project" value="TreeGrafter"/>
</dbReference>
<dbReference type="Pfam" id="PF03105">
    <property type="entry name" value="SPX"/>
    <property type="match status" value="1"/>
</dbReference>
<dbReference type="Proteomes" id="UP001310594">
    <property type="component" value="Unassembled WGS sequence"/>
</dbReference>
<dbReference type="InterPro" id="IPR004331">
    <property type="entry name" value="SPX_dom"/>
</dbReference>
<feature type="compositionally biased region" description="Polar residues" evidence="1">
    <location>
        <begin position="65"/>
        <end position="83"/>
    </location>
</feature>
<feature type="region of interest" description="Disordered" evidence="1">
    <location>
        <begin position="33"/>
        <end position="151"/>
    </location>
</feature>
<evidence type="ECO:0000313" key="4">
    <source>
        <dbReference type="Proteomes" id="UP001310594"/>
    </source>
</evidence>
<name>A0AAN7W5R3_9PEZI</name>
<sequence>MKFAKELDDNAVAEWKGQYLDYKKGKKKLKAVSRALRSVDRPENVEKPERRSPFASLRDAPVYSLFQQERQNGGPNPTGSRDSNAPLWTRRSLSETAPSPRIAQLDGDATPRPRPINERSPLRSNRPEGPTLTRYGSIIGTPPEENSPAMAALRQAPSLELPDPAIATADDDEDSDYDRPVSPRHSAALESAKQAPLPPSTQLAHTGDAYQIAKPTDHPPSTASAVSANKKYNFLTHPIKRAMSTPDGNTRRPFTMRRMFSIAPQTSPTKPMDVALEAYREVDFRQAEFFLFLDKELLKIEKFYKKVENEADDRLKVLREQLHVMRDRRLVEVIAVEQKRKAVKQQTQNGGSQLQEHQPHIGWAGHLQVPPTSTGDPTADDAQRSRFKSLSAVRASMESTKDATKEAIDKLKPGRVGKTSKAMEALSTPERALGLTPTTSRVLRDPQEDYSRRPPNPAEAQSSGPPYRAAKRKLKAALAEYYRGLELLKSYALLNRTAFRKINKKYDKIVNAHPTGRYMSEKIQRAHFVMSGRVDELVTQTEDL</sequence>